<dbReference type="SUPFAM" id="SSF142695">
    <property type="entry name" value="RibA-like"/>
    <property type="match status" value="1"/>
</dbReference>
<keyword evidence="2" id="KW-0456">Lyase</keyword>
<sequence length="44" mass="4870">VRTYGIGAQILRDLGVRDMRLLSSPLRLPSMEGFGLNIVEILAK</sequence>
<dbReference type="GO" id="GO:0008686">
    <property type="term" value="F:3,4-dihydroxy-2-butanone-4-phosphate synthase activity"/>
    <property type="evidence" value="ECO:0007669"/>
    <property type="project" value="UniProtKB-EC"/>
</dbReference>
<dbReference type="AlphaFoldDB" id="A0A930UDR9"/>
<dbReference type="EMBL" id="JADHEI010000009">
    <property type="protein sequence ID" value="MBF2734577.1"/>
    <property type="molecule type" value="Genomic_DNA"/>
</dbReference>
<name>A0A930UDR9_9GAMM</name>
<dbReference type="InterPro" id="IPR032677">
    <property type="entry name" value="GTP_cyclohydro_II"/>
</dbReference>
<organism evidence="2 3">
    <name type="scientific">Candidatus Amphirhobacter heronislandensis</name>
    <dbReference type="NCBI Taxonomy" id="1732024"/>
    <lineage>
        <taxon>Bacteria</taxon>
        <taxon>Pseudomonadati</taxon>
        <taxon>Pseudomonadota</taxon>
        <taxon>Gammaproteobacteria</taxon>
        <taxon>Candidatus Tethybacterales</taxon>
        <taxon>Candidatus Tethybacteraceae</taxon>
        <taxon>Candidatus Amphirhobacter</taxon>
    </lineage>
</organism>
<dbReference type="Gene3D" id="3.40.50.10990">
    <property type="entry name" value="GTP cyclohydrolase II"/>
    <property type="match status" value="1"/>
</dbReference>
<dbReference type="Pfam" id="PF00925">
    <property type="entry name" value="GTP_cyclohydro2"/>
    <property type="match status" value="1"/>
</dbReference>
<keyword evidence="3" id="KW-1185">Reference proteome</keyword>
<feature type="non-terminal residue" evidence="2">
    <location>
        <position position="1"/>
    </location>
</feature>
<evidence type="ECO:0000259" key="1">
    <source>
        <dbReference type="Pfam" id="PF00925"/>
    </source>
</evidence>
<dbReference type="Proteomes" id="UP000604381">
    <property type="component" value="Unassembled WGS sequence"/>
</dbReference>
<reference evidence="2" key="1">
    <citation type="submission" date="2020-10" db="EMBL/GenBank/DDBJ databases">
        <title>An improved Amphimedon queenslandica hologenome assembly reveals how three proteobacterial symbionts can extend the metabolic phenotypic of their marine sponge host.</title>
        <authorList>
            <person name="Degnan B."/>
            <person name="Degnan S."/>
            <person name="Xiang X."/>
        </authorList>
    </citation>
    <scope>NUCLEOTIDE SEQUENCE</scope>
    <source>
        <strain evidence="2">AqS2</strain>
    </source>
</reference>
<proteinExistence type="predicted"/>
<dbReference type="InterPro" id="IPR036144">
    <property type="entry name" value="RibA-like_sf"/>
</dbReference>
<dbReference type="EC" id="4.1.99.12" evidence="2"/>
<feature type="domain" description="GTP cyclohydrolase II" evidence="1">
    <location>
        <begin position="2"/>
        <end position="41"/>
    </location>
</feature>
<accession>A0A930UDR9</accession>
<protein>
    <submittedName>
        <fullName evidence="2">Bifunctional 3,4-dihydroxy-2-butanone-4-phosphate synthase/GTP cyclohydrolase II</fullName>
        <ecNumber evidence="2">4.1.99.12</ecNumber>
    </submittedName>
</protein>
<gene>
    <name evidence="2" type="ORF">ISN26_00530</name>
</gene>
<comment type="caution">
    <text evidence="2">The sequence shown here is derived from an EMBL/GenBank/DDBJ whole genome shotgun (WGS) entry which is preliminary data.</text>
</comment>
<evidence type="ECO:0000313" key="3">
    <source>
        <dbReference type="Proteomes" id="UP000604381"/>
    </source>
</evidence>
<evidence type="ECO:0000313" key="2">
    <source>
        <dbReference type="EMBL" id="MBF2734577.1"/>
    </source>
</evidence>